<keyword evidence="3" id="KW-1185">Reference proteome</keyword>
<protein>
    <recommendedName>
        <fullName evidence="4">CCHC-type domain-containing protein</fullName>
    </recommendedName>
</protein>
<accession>A0AAD4LPZ6</accession>
<dbReference type="Gene3D" id="4.10.60.10">
    <property type="entry name" value="Zinc finger, CCHC-type"/>
    <property type="match status" value="1"/>
</dbReference>
<dbReference type="GO" id="GO:0003676">
    <property type="term" value="F:nucleic acid binding"/>
    <property type="evidence" value="ECO:0007669"/>
    <property type="project" value="InterPro"/>
</dbReference>
<evidence type="ECO:0000313" key="3">
    <source>
        <dbReference type="Proteomes" id="UP001201163"/>
    </source>
</evidence>
<dbReference type="InterPro" id="IPR036875">
    <property type="entry name" value="Znf_CCHC_sf"/>
</dbReference>
<dbReference type="Proteomes" id="UP001201163">
    <property type="component" value="Unassembled WGS sequence"/>
</dbReference>
<organism evidence="2 3">
    <name type="scientific">Lactarius akahatsu</name>
    <dbReference type="NCBI Taxonomy" id="416441"/>
    <lineage>
        <taxon>Eukaryota</taxon>
        <taxon>Fungi</taxon>
        <taxon>Dikarya</taxon>
        <taxon>Basidiomycota</taxon>
        <taxon>Agaricomycotina</taxon>
        <taxon>Agaricomycetes</taxon>
        <taxon>Russulales</taxon>
        <taxon>Russulaceae</taxon>
        <taxon>Lactarius</taxon>
    </lineage>
</organism>
<dbReference type="GO" id="GO:0008270">
    <property type="term" value="F:zinc ion binding"/>
    <property type="evidence" value="ECO:0007669"/>
    <property type="project" value="InterPro"/>
</dbReference>
<reference evidence="2" key="1">
    <citation type="submission" date="2022-01" db="EMBL/GenBank/DDBJ databases">
        <title>Comparative genomics reveals a dynamic genome evolution in the ectomycorrhizal milk-cap (Lactarius) mushrooms.</title>
        <authorList>
            <consortium name="DOE Joint Genome Institute"/>
            <person name="Lebreton A."/>
            <person name="Tang N."/>
            <person name="Kuo A."/>
            <person name="LaButti K."/>
            <person name="Drula E."/>
            <person name="Barry K."/>
            <person name="Clum A."/>
            <person name="Lipzen A."/>
            <person name="Mousain D."/>
            <person name="Ng V."/>
            <person name="Wang R."/>
            <person name="Wang X."/>
            <person name="Dai Y."/>
            <person name="Henrissat B."/>
            <person name="Grigoriev I.V."/>
            <person name="Guerin-Laguette A."/>
            <person name="Yu F."/>
            <person name="Martin F.M."/>
        </authorList>
    </citation>
    <scope>NUCLEOTIDE SEQUENCE</scope>
    <source>
        <strain evidence="2">QP</strain>
    </source>
</reference>
<dbReference type="EMBL" id="JAKELL010000003">
    <property type="protein sequence ID" value="KAH8999765.1"/>
    <property type="molecule type" value="Genomic_DNA"/>
</dbReference>
<dbReference type="AlphaFoldDB" id="A0AAD4LPZ6"/>
<evidence type="ECO:0000313" key="2">
    <source>
        <dbReference type="EMBL" id="KAH8999765.1"/>
    </source>
</evidence>
<gene>
    <name evidence="2" type="ORF">EDB92DRAFT_1812883</name>
</gene>
<evidence type="ECO:0000256" key="1">
    <source>
        <dbReference type="ARBA" id="ARBA00022664"/>
    </source>
</evidence>
<sequence>MFHPHDPRTVCVEEVLTELRDVRLRAEVACLHGCLLRRDAVAKHESEIRRMEMDLIRNRFHMEMDLASVRKRLQYARAIPKISEKYDELQAKYLCPRHSPDPTPIPPCTGGPCEMPCLQGEGSKQPHKCFQCKSTNHLIAQCPQRRAKQPCQWCGSRTHQYEVCLIRHISPMSPAYIDLDDHPWWCVPVEDDWYYTSD</sequence>
<dbReference type="SUPFAM" id="SSF57756">
    <property type="entry name" value="Retrovirus zinc finger-like domains"/>
    <property type="match status" value="1"/>
</dbReference>
<dbReference type="GO" id="GO:0006397">
    <property type="term" value="P:mRNA processing"/>
    <property type="evidence" value="ECO:0007669"/>
    <property type="project" value="UniProtKB-KW"/>
</dbReference>
<proteinExistence type="predicted"/>
<comment type="caution">
    <text evidence="2">The sequence shown here is derived from an EMBL/GenBank/DDBJ whole genome shotgun (WGS) entry which is preliminary data.</text>
</comment>
<name>A0AAD4LPZ6_9AGAM</name>
<evidence type="ECO:0008006" key="4">
    <source>
        <dbReference type="Google" id="ProtNLM"/>
    </source>
</evidence>
<keyword evidence="1" id="KW-0507">mRNA processing</keyword>